<dbReference type="SUPFAM" id="SSF100950">
    <property type="entry name" value="NagB/RpiA/CoA transferase-like"/>
    <property type="match status" value="1"/>
</dbReference>
<organism evidence="7 8">
    <name type="scientific">Anaerosalibacter bizertensis</name>
    <dbReference type="NCBI Taxonomy" id="932217"/>
    <lineage>
        <taxon>Bacteria</taxon>
        <taxon>Bacillati</taxon>
        <taxon>Bacillota</taxon>
        <taxon>Tissierellia</taxon>
        <taxon>Tissierellales</taxon>
        <taxon>Sporanaerobacteraceae</taxon>
        <taxon>Anaerosalibacter</taxon>
    </lineage>
</organism>
<dbReference type="InterPro" id="IPR036388">
    <property type="entry name" value="WH-like_DNA-bd_sf"/>
</dbReference>
<accession>A0A9Q4FMB0</accession>
<dbReference type="Gene3D" id="3.40.50.1360">
    <property type="match status" value="1"/>
</dbReference>
<evidence type="ECO:0000256" key="2">
    <source>
        <dbReference type="ARBA" id="ARBA00023015"/>
    </source>
</evidence>
<feature type="domain" description="CggR N-terminal DNA binding" evidence="6">
    <location>
        <begin position="18"/>
        <end position="87"/>
    </location>
</feature>
<comment type="similarity">
    <text evidence="1">Belongs to the SorC transcriptional regulatory family.</text>
</comment>
<dbReference type="PANTHER" id="PTHR34294">
    <property type="entry name" value="TRANSCRIPTIONAL REGULATOR-RELATED"/>
    <property type="match status" value="1"/>
</dbReference>
<dbReference type="Pfam" id="PF21715">
    <property type="entry name" value="CggR_N"/>
    <property type="match status" value="1"/>
</dbReference>
<proteinExistence type="inferred from homology"/>
<keyword evidence="3" id="KW-0238">DNA-binding</keyword>
<protein>
    <submittedName>
        <fullName evidence="7">Sugar-binding transcriptional regulator</fullName>
    </submittedName>
</protein>
<dbReference type="Pfam" id="PF04198">
    <property type="entry name" value="Sugar-bind"/>
    <property type="match status" value="1"/>
</dbReference>
<sequence>MKKIIELEKKIAPEVIDILENRYDILRNIYYNQPIGRRTLANQLGMGERAVRTEVNILKNQGLLNIESMGMYVTNEGKNLLEDIKGLIHTIKGLTELESALENKLNIRKVLVVPGNSDESELVLKDMGRTAARFLKKIIKKSNIIGITGGTTMAQVAEEMPKGKVANDILVLPARGGLGKDVETQANSIAANLAKKLDGNYRLLHVPDNIEQEAINALLKVSEVKEFVDIIKKLDILVFGIGRADVMAERRKVSEETIEELIDRGAVAEAFGHYFDTNGNRVWESITVGLSLVDFKKVNNVIGVAGGEKKAEAIISISSIREDMILVTDEGAARKILKLVN</sequence>
<gene>
    <name evidence="7" type="ORF">L0P62_08610</name>
</gene>
<dbReference type="PANTHER" id="PTHR34294:SF5">
    <property type="entry name" value="CENTRAL GLYCOLYTIC GENES REGULATOR"/>
    <property type="match status" value="1"/>
</dbReference>
<evidence type="ECO:0000256" key="4">
    <source>
        <dbReference type="ARBA" id="ARBA00023163"/>
    </source>
</evidence>
<name>A0A9Q4FMB0_9FIRM</name>
<evidence type="ECO:0000256" key="3">
    <source>
        <dbReference type="ARBA" id="ARBA00023125"/>
    </source>
</evidence>
<evidence type="ECO:0000259" key="5">
    <source>
        <dbReference type="Pfam" id="PF04198"/>
    </source>
</evidence>
<evidence type="ECO:0000259" key="6">
    <source>
        <dbReference type="Pfam" id="PF21715"/>
    </source>
</evidence>
<dbReference type="InterPro" id="IPR007324">
    <property type="entry name" value="Sugar-bd_dom_put"/>
</dbReference>
<reference evidence="7" key="1">
    <citation type="submission" date="2022-01" db="EMBL/GenBank/DDBJ databases">
        <title>Collection of gut derived symbiotic bacterial strains cultured from healthy donors.</title>
        <authorList>
            <person name="Lin H."/>
            <person name="Kohout C."/>
            <person name="Waligurski E."/>
            <person name="Pamer E.G."/>
        </authorList>
    </citation>
    <scope>NUCLEOTIDE SEQUENCE</scope>
    <source>
        <strain evidence="7">MSK.14.39</strain>
    </source>
</reference>
<keyword evidence="4" id="KW-0804">Transcription</keyword>
<dbReference type="Proteomes" id="UP001108123">
    <property type="component" value="Unassembled WGS sequence"/>
</dbReference>
<dbReference type="InterPro" id="IPR051054">
    <property type="entry name" value="SorC_transcr_regulators"/>
</dbReference>
<keyword evidence="8" id="KW-1185">Reference proteome</keyword>
<dbReference type="RefSeq" id="WP_226808159.1">
    <property type="nucleotide sequence ID" value="NZ_JAHLOA010000017.1"/>
</dbReference>
<dbReference type="EMBL" id="JAKNID010000035">
    <property type="protein sequence ID" value="MCG4565509.1"/>
    <property type="molecule type" value="Genomic_DNA"/>
</dbReference>
<dbReference type="GO" id="GO:0030246">
    <property type="term" value="F:carbohydrate binding"/>
    <property type="evidence" value="ECO:0007669"/>
    <property type="project" value="InterPro"/>
</dbReference>
<evidence type="ECO:0000313" key="7">
    <source>
        <dbReference type="EMBL" id="MCG4565509.1"/>
    </source>
</evidence>
<dbReference type="GO" id="GO:0003677">
    <property type="term" value="F:DNA binding"/>
    <property type="evidence" value="ECO:0007669"/>
    <property type="project" value="UniProtKB-KW"/>
</dbReference>
<dbReference type="InterPro" id="IPR036390">
    <property type="entry name" value="WH_DNA-bd_sf"/>
</dbReference>
<dbReference type="InterPro" id="IPR037171">
    <property type="entry name" value="NagB/RpiA_transferase-like"/>
</dbReference>
<dbReference type="Gene3D" id="1.10.10.10">
    <property type="entry name" value="Winged helix-like DNA-binding domain superfamily/Winged helix DNA-binding domain"/>
    <property type="match status" value="1"/>
</dbReference>
<dbReference type="InterPro" id="IPR048715">
    <property type="entry name" value="CggR_N"/>
</dbReference>
<keyword evidence="2" id="KW-0805">Transcription regulation</keyword>
<dbReference type="AlphaFoldDB" id="A0A9Q4FMB0"/>
<evidence type="ECO:0000313" key="8">
    <source>
        <dbReference type="Proteomes" id="UP001108123"/>
    </source>
</evidence>
<comment type="caution">
    <text evidence="7">The sequence shown here is derived from an EMBL/GenBank/DDBJ whole genome shotgun (WGS) entry which is preliminary data.</text>
</comment>
<feature type="domain" description="Sugar-binding" evidence="5">
    <location>
        <begin position="91"/>
        <end position="338"/>
    </location>
</feature>
<dbReference type="SUPFAM" id="SSF46785">
    <property type="entry name" value="Winged helix' DNA-binding domain"/>
    <property type="match status" value="1"/>
</dbReference>
<evidence type="ECO:0000256" key="1">
    <source>
        <dbReference type="ARBA" id="ARBA00010466"/>
    </source>
</evidence>